<protein>
    <submittedName>
        <fullName evidence="3">Uncharacterized protein</fullName>
    </submittedName>
</protein>
<feature type="chain" id="PRO_5038650868" evidence="2">
    <location>
        <begin position="25"/>
        <end position="225"/>
    </location>
</feature>
<dbReference type="OrthoDB" id="6436512at2759"/>
<organism evidence="3 4">
    <name type="scientific">Rhipicephalus sanguineus</name>
    <name type="common">Brown dog tick</name>
    <name type="synonym">Ixodes sanguineus</name>
    <dbReference type="NCBI Taxonomy" id="34632"/>
    <lineage>
        <taxon>Eukaryota</taxon>
        <taxon>Metazoa</taxon>
        <taxon>Ecdysozoa</taxon>
        <taxon>Arthropoda</taxon>
        <taxon>Chelicerata</taxon>
        <taxon>Arachnida</taxon>
        <taxon>Acari</taxon>
        <taxon>Parasitiformes</taxon>
        <taxon>Ixodida</taxon>
        <taxon>Ixodoidea</taxon>
        <taxon>Ixodidae</taxon>
        <taxon>Rhipicephalinae</taxon>
        <taxon>Rhipicephalus</taxon>
        <taxon>Rhipicephalus</taxon>
    </lineage>
</organism>
<keyword evidence="1" id="KW-1133">Transmembrane helix</keyword>
<keyword evidence="4" id="KW-1185">Reference proteome</keyword>
<dbReference type="EMBL" id="JABSTV010001249">
    <property type="protein sequence ID" value="KAH7961314.1"/>
    <property type="molecule type" value="Genomic_DNA"/>
</dbReference>
<sequence length="225" mass="24519">MRINLTVAILAAALCSCLLAGASPAVTRRQPNQPAHETLWQSFTRYSPIALAISLMALPLLPLVFTGPATLAGTDHAINALNINPGMLVKRSVESSQLSPSKSASTSHPPASLYSTAPALVALMTRFDEVLHKYDVTEPDCRLRLACELHRDGLSLQAATIADRMLRLFGVEQRIERSSFGPSTKTMVRELLKAARHGLGRKDCALIYSRCPYAPREMLKSRLQG</sequence>
<keyword evidence="2" id="KW-0732">Signal</keyword>
<keyword evidence="1" id="KW-0472">Membrane</keyword>
<dbReference type="Pfam" id="PF07841">
    <property type="entry name" value="DM4_12"/>
    <property type="match status" value="1"/>
</dbReference>
<gene>
    <name evidence="3" type="ORF">HPB52_007670</name>
</gene>
<feature type="signal peptide" evidence="2">
    <location>
        <begin position="1"/>
        <end position="24"/>
    </location>
</feature>
<dbReference type="InterPro" id="IPR006631">
    <property type="entry name" value="DM4_12"/>
</dbReference>
<evidence type="ECO:0000256" key="1">
    <source>
        <dbReference type="SAM" id="Phobius"/>
    </source>
</evidence>
<name>A0A9D4PYW4_RHISA</name>
<dbReference type="VEuPathDB" id="VectorBase:RSAN_029418"/>
<feature type="transmembrane region" description="Helical" evidence="1">
    <location>
        <begin position="45"/>
        <end position="65"/>
    </location>
</feature>
<evidence type="ECO:0000313" key="3">
    <source>
        <dbReference type="EMBL" id="KAH7961314.1"/>
    </source>
</evidence>
<reference evidence="3" key="2">
    <citation type="submission" date="2021-09" db="EMBL/GenBank/DDBJ databases">
        <authorList>
            <person name="Jia N."/>
            <person name="Wang J."/>
            <person name="Shi W."/>
            <person name="Du L."/>
            <person name="Sun Y."/>
            <person name="Zhan W."/>
            <person name="Jiang J."/>
            <person name="Wang Q."/>
            <person name="Zhang B."/>
            <person name="Ji P."/>
            <person name="Sakyi L.B."/>
            <person name="Cui X."/>
            <person name="Yuan T."/>
            <person name="Jiang B."/>
            <person name="Yang W."/>
            <person name="Lam T.T.-Y."/>
            <person name="Chang Q."/>
            <person name="Ding S."/>
            <person name="Wang X."/>
            <person name="Zhu J."/>
            <person name="Ruan X."/>
            <person name="Zhao L."/>
            <person name="Wei J."/>
            <person name="Que T."/>
            <person name="Du C."/>
            <person name="Cheng J."/>
            <person name="Dai P."/>
            <person name="Han X."/>
            <person name="Huang E."/>
            <person name="Gao Y."/>
            <person name="Liu J."/>
            <person name="Shao H."/>
            <person name="Ye R."/>
            <person name="Li L."/>
            <person name="Wei W."/>
            <person name="Wang X."/>
            <person name="Wang C."/>
            <person name="Huo Q."/>
            <person name="Li W."/>
            <person name="Guo W."/>
            <person name="Chen H."/>
            <person name="Chen S."/>
            <person name="Zhou L."/>
            <person name="Zhou L."/>
            <person name="Ni X."/>
            <person name="Tian J."/>
            <person name="Zhou Y."/>
            <person name="Sheng Y."/>
            <person name="Liu T."/>
            <person name="Pan Y."/>
            <person name="Xia L."/>
            <person name="Li J."/>
            <person name="Zhao F."/>
            <person name="Cao W."/>
        </authorList>
    </citation>
    <scope>NUCLEOTIDE SEQUENCE</scope>
    <source>
        <strain evidence="3">Rsan-2018</strain>
        <tissue evidence="3">Larvae</tissue>
    </source>
</reference>
<comment type="caution">
    <text evidence="3">The sequence shown here is derived from an EMBL/GenBank/DDBJ whole genome shotgun (WGS) entry which is preliminary data.</text>
</comment>
<dbReference type="Proteomes" id="UP000821837">
    <property type="component" value="Chromosome 3"/>
</dbReference>
<dbReference type="OMA" id="EPDCRLR"/>
<evidence type="ECO:0000256" key="2">
    <source>
        <dbReference type="SAM" id="SignalP"/>
    </source>
</evidence>
<dbReference type="AlphaFoldDB" id="A0A9D4PYW4"/>
<proteinExistence type="predicted"/>
<keyword evidence="1" id="KW-0812">Transmembrane</keyword>
<accession>A0A9D4PYW4</accession>
<evidence type="ECO:0000313" key="4">
    <source>
        <dbReference type="Proteomes" id="UP000821837"/>
    </source>
</evidence>
<reference evidence="3" key="1">
    <citation type="journal article" date="2020" name="Cell">
        <title>Large-Scale Comparative Analyses of Tick Genomes Elucidate Their Genetic Diversity and Vector Capacities.</title>
        <authorList>
            <consortium name="Tick Genome and Microbiome Consortium (TIGMIC)"/>
            <person name="Jia N."/>
            <person name="Wang J."/>
            <person name="Shi W."/>
            <person name="Du L."/>
            <person name="Sun Y."/>
            <person name="Zhan W."/>
            <person name="Jiang J.F."/>
            <person name="Wang Q."/>
            <person name="Zhang B."/>
            <person name="Ji P."/>
            <person name="Bell-Sakyi L."/>
            <person name="Cui X.M."/>
            <person name="Yuan T.T."/>
            <person name="Jiang B.G."/>
            <person name="Yang W.F."/>
            <person name="Lam T.T."/>
            <person name="Chang Q.C."/>
            <person name="Ding S.J."/>
            <person name="Wang X.J."/>
            <person name="Zhu J.G."/>
            <person name="Ruan X.D."/>
            <person name="Zhao L."/>
            <person name="Wei J.T."/>
            <person name="Ye R.Z."/>
            <person name="Que T.C."/>
            <person name="Du C.H."/>
            <person name="Zhou Y.H."/>
            <person name="Cheng J.X."/>
            <person name="Dai P.F."/>
            <person name="Guo W.B."/>
            <person name="Han X.H."/>
            <person name="Huang E.J."/>
            <person name="Li L.F."/>
            <person name="Wei W."/>
            <person name="Gao Y.C."/>
            <person name="Liu J.Z."/>
            <person name="Shao H.Z."/>
            <person name="Wang X."/>
            <person name="Wang C.C."/>
            <person name="Yang T.C."/>
            <person name="Huo Q.B."/>
            <person name="Li W."/>
            <person name="Chen H.Y."/>
            <person name="Chen S.E."/>
            <person name="Zhou L.G."/>
            <person name="Ni X.B."/>
            <person name="Tian J.H."/>
            <person name="Sheng Y."/>
            <person name="Liu T."/>
            <person name="Pan Y.S."/>
            <person name="Xia L.Y."/>
            <person name="Li J."/>
            <person name="Zhao F."/>
            <person name="Cao W.C."/>
        </authorList>
    </citation>
    <scope>NUCLEOTIDE SEQUENCE</scope>
    <source>
        <strain evidence="3">Rsan-2018</strain>
    </source>
</reference>
<dbReference type="PROSITE" id="PS51257">
    <property type="entry name" value="PROKAR_LIPOPROTEIN"/>
    <property type="match status" value="1"/>
</dbReference>